<organism evidence="3 4">
    <name type="scientific">Sinanaerobacter chloroacetimidivorans</name>
    <dbReference type="NCBI Taxonomy" id="2818044"/>
    <lineage>
        <taxon>Bacteria</taxon>
        <taxon>Bacillati</taxon>
        <taxon>Bacillota</taxon>
        <taxon>Clostridia</taxon>
        <taxon>Peptostreptococcales</taxon>
        <taxon>Anaerovoracaceae</taxon>
        <taxon>Sinanaerobacter</taxon>
    </lineage>
</organism>
<reference evidence="3" key="1">
    <citation type="submission" date="2021-04" db="EMBL/GenBank/DDBJ databases">
        <title>Sinoanaerobacter chloroacetimidivorans sp. nov., an obligate anaerobic bacterium isolated from anaerobic sludge.</title>
        <authorList>
            <person name="Bao Y."/>
        </authorList>
    </citation>
    <scope>NUCLEOTIDE SEQUENCE</scope>
    <source>
        <strain evidence="3">BAD-6</strain>
    </source>
</reference>
<accession>A0A8J8B095</accession>
<dbReference type="RefSeq" id="WP_227017096.1">
    <property type="nucleotide sequence ID" value="NZ_JAGSND010000002.1"/>
</dbReference>
<dbReference type="AlphaFoldDB" id="A0A8J8B095"/>
<keyword evidence="2" id="KW-0812">Transmembrane</keyword>
<keyword evidence="2" id="KW-1133">Transmembrane helix</keyword>
<dbReference type="EMBL" id="JAGSND010000002">
    <property type="protein sequence ID" value="MBR0596964.1"/>
    <property type="molecule type" value="Genomic_DNA"/>
</dbReference>
<name>A0A8J8B095_9FIRM</name>
<evidence type="ECO:0000313" key="3">
    <source>
        <dbReference type="EMBL" id="MBR0596964.1"/>
    </source>
</evidence>
<proteinExistence type="predicted"/>
<gene>
    <name evidence="3" type="ORF">KCX82_03685</name>
</gene>
<feature type="coiled-coil region" evidence="1">
    <location>
        <begin position="114"/>
        <end position="141"/>
    </location>
</feature>
<comment type="caution">
    <text evidence="3">The sequence shown here is derived from an EMBL/GenBank/DDBJ whole genome shotgun (WGS) entry which is preliminary data.</text>
</comment>
<feature type="transmembrane region" description="Helical" evidence="2">
    <location>
        <begin position="6"/>
        <end position="29"/>
    </location>
</feature>
<keyword evidence="1" id="KW-0175">Coiled coil</keyword>
<evidence type="ECO:0000256" key="1">
    <source>
        <dbReference type="SAM" id="Coils"/>
    </source>
</evidence>
<keyword evidence="4" id="KW-1185">Reference proteome</keyword>
<reference evidence="3" key="2">
    <citation type="submission" date="2021-04" db="EMBL/GenBank/DDBJ databases">
        <authorList>
            <person name="Liu J."/>
        </authorList>
    </citation>
    <scope>NUCLEOTIDE SEQUENCE</scope>
    <source>
        <strain evidence="3">BAD-6</strain>
    </source>
</reference>
<evidence type="ECO:0000313" key="4">
    <source>
        <dbReference type="Proteomes" id="UP000675664"/>
    </source>
</evidence>
<sequence length="158" mass="18478">MSEYETLFKGISTQGVPLIICAAVILLAVKYIPKFLDGYLAAVETKNESDEKSRQEQREYYNCRQKQYDEQSQVMNTMMKTITAVAERSNIIIENNTQAIERNTKVNENHQRFYSKISDSMEDYNTKLQDLKEDSKEHDRLCQKVYTGITRVEMKLNK</sequence>
<dbReference type="Proteomes" id="UP000675664">
    <property type="component" value="Unassembled WGS sequence"/>
</dbReference>
<protein>
    <submittedName>
        <fullName evidence="3">Uncharacterized protein</fullName>
    </submittedName>
</protein>
<keyword evidence="2" id="KW-0472">Membrane</keyword>
<evidence type="ECO:0000256" key="2">
    <source>
        <dbReference type="SAM" id="Phobius"/>
    </source>
</evidence>